<dbReference type="GO" id="GO:0043709">
    <property type="term" value="P:cell adhesion involved in single-species biofilm formation"/>
    <property type="evidence" value="ECO:0007669"/>
    <property type="project" value="TreeGrafter"/>
</dbReference>
<feature type="transmembrane region" description="Helical" evidence="1">
    <location>
        <begin position="76"/>
        <end position="94"/>
    </location>
</feature>
<feature type="transmembrane region" description="Helical" evidence="1">
    <location>
        <begin position="100"/>
        <end position="117"/>
    </location>
</feature>
<dbReference type="Gene3D" id="3.30.70.270">
    <property type="match status" value="1"/>
</dbReference>
<dbReference type="PANTHER" id="PTHR45138:SF9">
    <property type="entry name" value="DIGUANYLATE CYCLASE DGCM-RELATED"/>
    <property type="match status" value="1"/>
</dbReference>
<organism evidence="3 4">
    <name type="scientific">Pseudosporangium ferrugineum</name>
    <dbReference type="NCBI Taxonomy" id="439699"/>
    <lineage>
        <taxon>Bacteria</taxon>
        <taxon>Bacillati</taxon>
        <taxon>Actinomycetota</taxon>
        <taxon>Actinomycetes</taxon>
        <taxon>Micromonosporales</taxon>
        <taxon>Micromonosporaceae</taxon>
        <taxon>Pseudosporangium</taxon>
    </lineage>
</organism>
<dbReference type="GO" id="GO:0052621">
    <property type="term" value="F:diguanylate cyclase activity"/>
    <property type="evidence" value="ECO:0007669"/>
    <property type="project" value="TreeGrafter"/>
</dbReference>
<dbReference type="GO" id="GO:0005886">
    <property type="term" value="C:plasma membrane"/>
    <property type="evidence" value="ECO:0007669"/>
    <property type="project" value="TreeGrafter"/>
</dbReference>
<dbReference type="FunFam" id="3.30.70.270:FF:000001">
    <property type="entry name" value="Diguanylate cyclase domain protein"/>
    <property type="match status" value="1"/>
</dbReference>
<keyword evidence="1" id="KW-1133">Transmembrane helix</keyword>
<dbReference type="SMART" id="SM00267">
    <property type="entry name" value="GGDEF"/>
    <property type="match status" value="1"/>
</dbReference>
<reference evidence="3 4" key="1">
    <citation type="submission" date="2018-03" db="EMBL/GenBank/DDBJ databases">
        <title>Genomic Encyclopedia of Archaeal and Bacterial Type Strains, Phase II (KMG-II): from individual species to whole genera.</title>
        <authorList>
            <person name="Goeker M."/>
        </authorList>
    </citation>
    <scope>NUCLEOTIDE SEQUENCE [LARGE SCALE GENOMIC DNA]</scope>
    <source>
        <strain evidence="3 4">DSM 45348</strain>
    </source>
</reference>
<dbReference type="Pfam" id="PF00990">
    <property type="entry name" value="GGDEF"/>
    <property type="match status" value="1"/>
</dbReference>
<keyword evidence="4" id="KW-1185">Reference proteome</keyword>
<dbReference type="NCBIfam" id="TIGR00254">
    <property type="entry name" value="GGDEF"/>
    <property type="match status" value="1"/>
</dbReference>
<gene>
    <name evidence="3" type="ORF">CLV70_101666</name>
</gene>
<dbReference type="InterPro" id="IPR029787">
    <property type="entry name" value="Nucleotide_cyclase"/>
</dbReference>
<dbReference type="InterPro" id="IPR000160">
    <property type="entry name" value="GGDEF_dom"/>
</dbReference>
<name>A0A2T0SJF1_9ACTN</name>
<dbReference type="Proteomes" id="UP000239209">
    <property type="component" value="Unassembled WGS sequence"/>
</dbReference>
<dbReference type="InterPro" id="IPR043128">
    <property type="entry name" value="Rev_trsase/Diguanyl_cyclase"/>
</dbReference>
<evidence type="ECO:0000259" key="2">
    <source>
        <dbReference type="PROSITE" id="PS50887"/>
    </source>
</evidence>
<sequence>MLFRTDRSGEGLRDLHGASRSVAYLALAAAPYLFFTGILTPRITTSGIVAVLVTALVVAVAGVVCLRRPESLPRSFWLFVPAITTVVITALNLATNDASTGAQFFYLWPILYAANFLRRRAIYLNLALVSVGDAAVVLTLLGPARGTADLVATVLAMSMTAVVVSSLRGRADRLRRVLERQANADALTGLANRRSFTEALTREGARVAASGGSLALVTVDLDHFKSINDTYGHTEGDRALQAVASAMRTVTGDTGVAARLGGDEFVMLLRTGRRTAVTVAESLTRAVAGITDLPGGAPSLSIGVAVLPGDAGTVDDLITASDAALYHAKTSGRGRISVAGERLDRVPDVRSFVPHPRP</sequence>
<accession>A0A2T0SJF1</accession>
<evidence type="ECO:0000313" key="4">
    <source>
        <dbReference type="Proteomes" id="UP000239209"/>
    </source>
</evidence>
<dbReference type="CDD" id="cd01949">
    <property type="entry name" value="GGDEF"/>
    <property type="match status" value="1"/>
</dbReference>
<dbReference type="RefSeq" id="WP_245907984.1">
    <property type="nucleotide sequence ID" value="NZ_PVZG01000001.1"/>
</dbReference>
<dbReference type="InterPro" id="IPR050469">
    <property type="entry name" value="Diguanylate_Cyclase"/>
</dbReference>
<evidence type="ECO:0000313" key="3">
    <source>
        <dbReference type="EMBL" id="PRY33503.1"/>
    </source>
</evidence>
<feature type="transmembrane region" description="Helical" evidence="1">
    <location>
        <begin position="45"/>
        <end position="64"/>
    </location>
</feature>
<dbReference type="AlphaFoldDB" id="A0A2T0SJF1"/>
<dbReference type="SUPFAM" id="SSF55073">
    <property type="entry name" value="Nucleotide cyclase"/>
    <property type="match status" value="1"/>
</dbReference>
<feature type="transmembrane region" description="Helical" evidence="1">
    <location>
        <begin position="150"/>
        <end position="167"/>
    </location>
</feature>
<dbReference type="GO" id="GO:1902201">
    <property type="term" value="P:negative regulation of bacterial-type flagellum-dependent cell motility"/>
    <property type="evidence" value="ECO:0007669"/>
    <property type="project" value="TreeGrafter"/>
</dbReference>
<proteinExistence type="predicted"/>
<feature type="transmembrane region" description="Helical" evidence="1">
    <location>
        <begin position="124"/>
        <end position="144"/>
    </location>
</feature>
<comment type="caution">
    <text evidence="3">The sequence shown here is derived from an EMBL/GenBank/DDBJ whole genome shotgun (WGS) entry which is preliminary data.</text>
</comment>
<feature type="transmembrane region" description="Helical" evidence="1">
    <location>
        <begin position="21"/>
        <end position="39"/>
    </location>
</feature>
<dbReference type="PANTHER" id="PTHR45138">
    <property type="entry name" value="REGULATORY COMPONENTS OF SENSORY TRANSDUCTION SYSTEM"/>
    <property type="match status" value="1"/>
</dbReference>
<protein>
    <submittedName>
        <fullName evidence="3">Diguanylate cyclase (GGDEF)-like protein</fullName>
    </submittedName>
</protein>
<keyword evidence="1" id="KW-0472">Membrane</keyword>
<evidence type="ECO:0000256" key="1">
    <source>
        <dbReference type="SAM" id="Phobius"/>
    </source>
</evidence>
<feature type="domain" description="GGDEF" evidence="2">
    <location>
        <begin position="212"/>
        <end position="341"/>
    </location>
</feature>
<dbReference type="EMBL" id="PVZG01000001">
    <property type="protein sequence ID" value="PRY33503.1"/>
    <property type="molecule type" value="Genomic_DNA"/>
</dbReference>
<keyword evidence="1" id="KW-0812">Transmembrane</keyword>
<dbReference type="PROSITE" id="PS50887">
    <property type="entry name" value="GGDEF"/>
    <property type="match status" value="1"/>
</dbReference>